<dbReference type="Pfam" id="PF00498">
    <property type="entry name" value="FHA"/>
    <property type="match status" value="2"/>
</dbReference>
<evidence type="ECO:0000313" key="5">
    <source>
        <dbReference type="Proteomes" id="UP000319576"/>
    </source>
</evidence>
<dbReference type="InterPro" id="IPR000253">
    <property type="entry name" value="FHA_dom"/>
</dbReference>
<reference evidence="4 5" key="1">
    <citation type="submission" date="2019-02" db="EMBL/GenBank/DDBJ databases">
        <title>Deep-cultivation of Planctomycetes and their phenomic and genomic characterization uncovers novel biology.</title>
        <authorList>
            <person name="Wiegand S."/>
            <person name="Jogler M."/>
            <person name="Boedeker C."/>
            <person name="Pinto D."/>
            <person name="Vollmers J."/>
            <person name="Rivas-Marin E."/>
            <person name="Kohn T."/>
            <person name="Peeters S.H."/>
            <person name="Heuer A."/>
            <person name="Rast P."/>
            <person name="Oberbeckmann S."/>
            <person name="Bunk B."/>
            <person name="Jeske O."/>
            <person name="Meyerdierks A."/>
            <person name="Storesund J.E."/>
            <person name="Kallscheuer N."/>
            <person name="Luecker S."/>
            <person name="Lage O.M."/>
            <person name="Pohl T."/>
            <person name="Merkel B.J."/>
            <person name="Hornburger P."/>
            <person name="Mueller R.-W."/>
            <person name="Bruemmer F."/>
            <person name="Labrenz M."/>
            <person name="Spormann A.M."/>
            <person name="Op den Camp H."/>
            <person name="Overmann J."/>
            <person name="Amann R."/>
            <person name="Jetten M.S.M."/>
            <person name="Mascher T."/>
            <person name="Medema M.H."/>
            <person name="Devos D.P."/>
            <person name="Kaster A.-K."/>
            <person name="Ovreas L."/>
            <person name="Rohde M."/>
            <person name="Galperin M.Y."/>
            <person name="Jogler C."/>
        </authorList>
    </citation>
    <scope>NUCLEOTIDE SEQUENCE [LARGE SCALE GENOMIC DNA]</scope>
    <source>
        <strain evidence="4 5">ETA_A1</strain>
    </source>
</reference>
<keyword evidence="5" id="KW-1185">Reference proteome</keyword>
<dbReference type="EMBL" id="CP036273">
    <property type="protein sequence ID" value="QDU18689.1"/>
    <property type="molecule type" value="Genomic_DNA"/>
</dbReference>
<keyword evidence="1" id="KW-0175">Coiled coil</keyword>
<feature type="domain" description="FHA" evidence="3">
    <location>
        <begin position="160"/>
        <end position="208"/>
    </location>
</feature>
<name>A0A517XMF3_9BACT</name>
<feature type="coiled-coil region" evidence="1">
    <location>
        <begin position="373"/>
        <end position="403"/>
    </location>
</feature>
<gene>
    <name evidence="4" type="ORF">ETAA1_05820</name>
</gene>
<proteinExistence type="predicted"/>
<evidence type="ECO:0000256" key="2">
    <source>
        <dbReference type="SAM" id="MobiDB-lite"/>
    </source>
</evidence>
<dbReference type="OrthoDB" id="283723at2"/>
<dbReference type="InterPro" id="IPR008984">
    <property type="entry name" value="SMAD_FHA_dom_sf"/>
</dbReference>
<evidence type="ECO:0000259" key="3">
    <source>
        <dbReference type="PROSITE" id="PS50006"/>
    </source>
</evidence>
<dbReference type="KEGG" id="uli:ETAA1_05820"/>
<dbReference type="Proteomes" id="UP000319576">
    <property type="component" value="Chromosome"/>
</dbReference>
<dbReference type="SUPFAM" id="SSF49879">
    <property type="entry name" value="SMAD/FHA domain"/>
    <property type="match status" value="2"/>
</dbReference>
<feature type="region of interest" description="Disordered" evidence="2">
    <location>
        <begin position="235"/>
        <end position="268"/>
    </location>
</feature>
<evidence type="ECO:0000256" key="1">
    <source>
        <dbReference type="SAM" id="Coils"/>
    </source>
</evidence>
<evidence type="ECO:0000313" key="4">
    <source>
        <dbReference type="EMBL" id="QDU18689.1"/>
    </source>
</evidence>
<feature type="domain" description="FHA" evidence="3">
    <location>
        <begin position="41"/>
        <end position="83"/>
    </location>
</feature>
<dbReference type="RefSeq" id="WP_145234140.1">
    <property type="nucleotide sequence ID" value="NZ_CP036273.1"/>
</dbReference>
<dbReference type="Gene3D" id="2.60.200.20">
    <property type="match status" value="2"/>
</dbReference>
<dbReference type="PROSITE" id="PS50006">
    <property type="entry name" value="FHA_DOMAIN"/>
    <property type="match status" value="2"/>
</dbReference>
<protein>
    <submittedName>
        <fullName evidence="4">FHA domain protein</fullName>
    </submittedName>
</protein>
<organism evidence="4 5">
    <name type="scientific">Urbifossiella limnaea</name>
    <dbReference type="NCBI Taxonomy" id="2528023"/>
    <lineage>
        <taxon>Bacteria</taxon>
        <taxon>Pseudomonadati</taxon>
        <taxon>Planctomycetota</taxon>
        <taxon>Planctomycetia</taxon>
        <taxon>Gemmatales</taxon>
        <taxon>Gemmataceae</taxon>
        <taxon>Urbifossiella</taxon>
    </lineage>
</organism>
<dbReference type="CDD" id="cd00060">
    <property type="entry name" value="FHA"/>
    <property type="match status" value="2"/>
</dbReference>
<dbReference type="SMART" id="SM00240">
    <property type="entry name" value="FHA"/>
    <property type="match status" value="2"/>
</dbReference>
<dbReference type="AlphaFoldDB" id="A0A517XMF3"/>
<accession>A0A517XMF3</accession>
<sequence>MNDPLIARFAEACGATGPLDLRVGLPDGRVLAEGSMPQPFTLIGRDDACDVTLTDPDVHPRHAWIQVLDGRAYALDLGSRAGVVWPDGTRGPGWMEPGVPLKVGPFRVTLRNPVSARPGRFEVPPTQGDPNLTATRPGVQLEFRSGRPPKDRWAINRVLTLVGKSEACKLNLLADDVAPYHCGLVLTPTGLWVVDLSGQGVVVNGERMRVAPLPDGASLSVGRFHIGCRYPVPTDTPSGLRLRTGRAAPSRTTKPVPPPPDDEVPLGGMPTLDSATGLPSSHILHGAFRRPNSSGAMSAPILLAAGPASDAAPAGKSGRIGSSIPAPPEALADHPAAALIGQLAEIHGQMFEQLQQALLMMARLCGQIRAGRAAAAEQELIRIKELNAELARLQGEVTRLALAEAGSKEMRALDETAVGTAGSEAIHDWVQEKIGKLHRERRERWDTLVGLFAGGGE</sequence>